<proteinExistence type="predicted"/>
<protein>
    <submittedName>
        <fullName evidence="1">Uncharacterized protein</fullName>
    </submittedName>
</protein>
<evidence type="ECO:0000313" key="2">
    <source>
        <dbReference type="Proteomes" id="UP000736856"/>
    </source>
</evidence>
<organism evidence="1 2">
    <name type="scientific">Candidatus Liberibacter ctenarytainae</name>
    <dbReference type="NCBI Taxonomy" id="2020335"/>
    <lineage>
        <taxon>Bacteria</taxon>
        <taxon>Pseudomonadati</taxon>
        <taxon>Pseudomonadota</taxon>
        <taxon>Alphaproteobacteria</taxon>
        <taxon>Hyphomicrobiales</taxon>
        <taxon>Rhizobiaceae</taxon>
        <taxon>Liberibacter</taxon>
    </lineage>
</organism>
<name>A0A937AK66_9HYPH</name>
<evidence type="ECO:0000313" key="1">
    <source>
        <dbReference type="EMBL" id="MBL0848956.1"/>
    </source>
</evidence>
<dbReference type="Proteomes" id="UP000736856">
    <property type="component" value="Unassembled WGS sequence"/>
</dbReference>
<reference evidence="1" key="1">
    <citation type="submission" date="2019-02" db="EMBL/GenBank/DDBJ databases">
        <title>A novel Candidatus Liberibacter species associated with the New Zealand native fuchsia psyllid, Ctenarytaina fuchsiae.</title>
        <authorList>
            <person name="Thompson S.M."/>
            <person name="Jorgensen N."/>
            <person name="David C."/>
            <person name="Bulman S.R."/>
            <person name="Smith G.R."/>
        </authorList>
    </citation>
    <scope>NUCLEOTIDE SEQUENCE</scope>
    <source>
        <strain evidence="1">Oxford</strain>
    </source>
</reference>
<gene>
    <name evidence="1" type="ORF">EU981_02535</name>
</gene>
<dbReference type="AlphaFoldDB" id="A0A937AK66"/>
<dbReference type="EMBL" id="SEOL01000004">
    <property type="protein sequence ID" value="MBL0848956.1"/>
    <property type="molecule type" value="Genomic_DNA"/>
</dbReference>
<accession>A0A937AK66</accession>
<sequence length="122" mass="14182">MSIITLCPVEKDDSEKKKLYSKNVSLQQLYKDILVRDFSRHGRAVVKALRKEKPEQYLRIIAQIFIKKEKNEEEINNGDQLTDEQLYEIIRSLEKELHSITASKTKDVHLTTVEKTASFSTS</sequence>
<comment type="caution">
    <text evidence="1">The sequence shown here is derived from an EMBL/GenBank/DDBJ whole genome shotgun (WGS) entry which is preliminary data.</text>
</comment>